<dbReference type="Proteomes" id="UP000018209">
    <property type="component" value="Unassembled WGS sequence"/>
</dbReference>
<proteinExistence type="predicted"/>
<evidence type="ECO:0000313" key="2">
    <source>
        <dbReference type="EMBL" id="GAD27277.1"/>
    </source>
</evidence>
<name>A0ABQ0IYI7_GLUTH</name>
<organism evidence="2 3">
    <name type="scientific">Gluconobacter thailandicus NBRC 3257</name>
    <dbReference type="NCBI Taxonomy" id="1381097"/>
    <lineage>
        <taxon>Bacteria</taxon>
        <taxon>Pseudomonadati</taxon>
        <taxon>Pseudomonadota</taxon>
        <taxon>Alphaproteobacteria</taxon>
        <taxon>Acetobacterales</taxon>
        <taxon>Acetobacteraceae</taxon>
        <taxon>Gluconobacter</taxon>
    </lineage>
</organism>
<keyword evidence="3" id="KW-1185">Reference proteome</keyword>
<evidence type="ECO:0000313" key="3">
    <source>
        <dbReference type="Proteomes" id="UP000018209"/>
    </source>
</evidence>
<evidence type="ECO:0000256" key="1">
    <source>
        <dbReference type="SAM" id="MobiDB-lite"/>
    </source>
</evidence>
<dbReference type="EMBL" id="BASM01000028">
    <property type="protein sequence ID" value="GAD27277.1"/>
    <property type="molecule type" value="Genomic_DNA"/>
</dbReference>
<protein>
    <recommendedName>
        <fullName evidence="4">Transposase</fullName>
    </recommendedName>
</protein>
<feature type="region of interest" description="Disordered" evidence="1">
    <location>
        <begin position="1"/>
        <end position="20"/>
    </location>
</feature>
<sequence length="45" mass="4814">MPIDPVTARLSGSSPRVRGTQQDRAVIVIACRFIPACAGNTLARF</sequence>
<comment type="caution">
    <text evidence="2">The sequence shown here is derived from an EMBL/GenBank/DDBJ whole genome shotgun (WGS) entry which is preliminary data.</text>
</comment>
<gene>
    <name evidence="2" type="ORF">NBRC3257_2276</name>
</gene>
<feature type="compositionally biased region" description="Polar residues" evidence="1">
    <location>
        <begin position="10"/>
        <end position="20"/>
    </location>
</feature>
<evidence type="ECO:0008006" key="4">
    <source>
        <dbReference type="Google" id="ProtNLM"/>
    </source>
</evidence>
<reference evidence="2 3" key="1">
    <citation type="submission" date="2013-08" db="EMBL/GenBank/DDBJ databases">
        <title>Gluconobacter thailandicus NBRC 3257 whole genome sequence.</title>
        <authorList>
            <person name="Matsutani M."/>
            <person name="Yakushi T."/>
            <person name="Matsushita K."/>
        </authorList>
    </citation>
    <scope>NUCLEOTIDE SEQUENCE [LARGE SCALE GENOMIC DNA]</scope>
    <source>
        <strain evidence="2 3">NBRC 3257</strain>
    </source>
</reference>
<accession>A0ABQ0IYI7</accession>